<organism evidence="1 2">
    <name type="scientific">Oidiodendron maius (strain Zn)</name>
    <dbReference type="NCBI Taxonomy" id="913774"/>
    <lineage>
        <taxon>Eukaryota</taxon>
        <taxon>Fungi</taxon>
        <taxon>Dikarya</taxon>
        <taxon>Ascomycota</taxon>
        <taxon>Pezizomycotina</taxon>
        <taxon>Leotiomycetes</taxon>
        <taxon>Leotiomycetes incertae sedis</taxon>
        <taxon>Myxotrichaceae</taxon>
        <taxon>Oidiodendron</taxon>
    </lineage>
</organism>
<dbReference type="PANTHER" id="PTHR31591">
    <property type="entry name" value="UPF0613 PROTEIN PB24D3.06C"/>
    <property type="match status" value="1"/>
</dbReference>
<reference evidence="2" key="2">
    <citation type="submission" date="2015-01" db="EMBL/GenBank/DDBJ databases">
        <title>Evolutionary Origins and Diversification of the Mycorrhizal Mutualists.</title>
        <authorList>
            <consortium name="DOE Joint Genome Institute"/>
            <consortium name="Mycorrhizal Genomics Consortium"/>
            <person name="Kohler A."/>
            <person name="Kuo A."/>
            <person name="Nagy L.G."/>
            <person name="Floudas D."/>
            <person name="Copeland A."/>
            <person name="Barry K.W."/>
            <person name="Cichocki N."/>
            <person name="Veneault-Fourrey C."/>
            <person name="LaButti K."/>
            <person name="Lindquist E.A."/>
            <person name="Lipzen A."/>
            <person name="Lundell T."/>
            <person name="Morin E."/>
            <person name="Murat C."/>
            <person name="Riley R."/>
            <person name="Ohm R."/>
            <person name="Sun H."/>
            <person name="Tunlid A."/>
            <person name="Henrissat B."/>
            <person name="Grigoriev I.V."/>
            <person name="Hibbett D.S."/>
            <person name="Martin F."/>
        </authorList>
    </citation>
    <scope>NUCLEOTIDE SEQUENCE [LARGE SCALE GENOMIC DNA]</scope>
    <source>
        <strain evidence="2">Zn</strain>
    </source>
</reference>
<dbReference type="HOGENOM" id="CLU_049633_5_0_1"/>
<evidence type="ECO:0000313" key="1">
    <source>
        <dbReference type="EMBL" id="KIN01755.1"/>
    </source>
</evidence>
<sequence length="190" mass="20758">MHYLTGSGHEKRAVIDGGIIQAPVSDRESMTLLIPPEVLSETCRVAKAMVDSGDGEEILSTKVRNGFLAPTPVSARRWLSLTSPDHDGEDDYFSSDLNDDQLQRSFGALPPRSPLCMLFSGSDEFVPKTIDQKASLKKWTDIIQKGKGKVDEEHSGVIDGATHDLGNNPENVINELVKRVLGFLDSLPTI</sequence>
<dbReference type="EMBL" id="KN832875">
    <property type="protein sequence ID" value="KIN01755.1"/>
    <property type="molecule type" value="Genomic_DNA"/>
</dbReference>
<reference evidence="1 2" key="1">
    <citation type="submission" date="2014-04" db="EMBL/GenBank/DDBJ databases">
        <authorList>
            <consortium name="DOE Joint Genome Institute"/>
            <person name="Kuo A."/>
            <person name="Martino E."/>
            <person name="Perotto S."/>
            <person name="Kohler A."/>
            <person name="Nagy L.G."/>
            <person name="Floudas D."/>
            <person name="Copeland A."/>
            <person name="Barry K.W."/>
            <person name="Cichocki N."/>
            <person name="Veneault-Fourrey C."/>
            <person name="LaButti K."/>
            <person name="Lindquist E.A."/>
            <person name="Lipzen A."/>
            <person name="Lundell T."/>
            <person name="Morin E."/>
            <person name="Murat C."/>
            <person name="Sun H."/>
            <person name="Tunlid A."/>
            <person name="Henrissat B."/>
            <person name="Grigoriev I.V."/>
            <person name="Hibbett D.S."/>
            <person name="Martin F."/>
            <person name="Nordberg H.P."/>
            <person name="Cantor M.N."/>
            <person name="Hua S.X."/>
        </authorList>
    </citation>
    <scope>NUCLEOTIDE SEQUENCE [LARGE SCALE GENOMIC DNA]</scope>
    <source>
        <strain evidence="1 2">Zn</strain>
    </source>
</reference>
<dbReference type="InParanoid" id="A0A0C3HF46"/>
<proteinExistence type="predicted"/>
<protein>
    <submittedName>
        <fullName evidence="1">Uncharacterized protein</fullName>
    </submittedName>
</protein>
<evidence type="ECO:0000313" key="2">
    <source>
        <dbReference type="Proteomes" id="UP000054321"/>
    </source>
</evidence>
<dbReference type="Pfam" id="PF08538">
    <property type="entry name" value="DUF1749"/>
    <property type="match status" value="1"/>
</dbReference>
<name>A0A0C3HF46_OIDMZ</name>
<accession>A0A0C3HF46</accession>
<keyword evidence="2" id="KW-1185">Reference proteome</keyword>
<dbReference type="InterPro" id="IPR029058">
    <property type="entry name" value="AB_hydrolase_fold"/>
</dbReference>
<dbReference type="InterPro" id="IPR013744">
    <property type="entry name" value="SidJ"/>
</dbReference>
<dbReference type="PANTHER" id="PTHR31591:SF7">
    <property type="entry name" value="DUF1749-DOMAIN-CONTAINING PROTEIN"/>
    <property type="match status" value="1"/>
</dbReference>
<dbReference type="Gene3D" id="3.40.50.1820">
    <property type="entry name" value="alpha/beta hydrolase"/>
    <property type="match status" value="1"/>
</dbReference>
<dbReference type="Proteomes" id="UP000054321">
    <property type="component" value="Unassembled WGS sequence"/>
</dbReference>
<gene>
    <name evidence="1" type="ORF">OIDMADRAFT_18653</name>
</gene>
<dbReference type="AlphaFoldDB" id="A0A0C3HF46"/>
<dbReference type="OrthoDB" id="10034502at2759"/>